<name>A0A1A9GIU2_9ACTN</name>
<dbReference type="PATRIC" id="fig|1300347.3.peg.1800"/>
<dbReference type="EMBL" id="CP015079">
    <property type="protein sequence ID" value="ANH38229.1"/>
    <property type="molecule type" value="Genomic_DNA"/>
</dbReference>
<gene>
    <name evidence="1" type="ORF">I601_1798</name>
</gene>
<proteinExistence type="predicted"/>
<dbReference type="Proteomes" id="UP000077868">
    <property type="component" value="Chromosome"/>
</dbReference>
<dbReference type="AlphaFoldDB" id="A0A1A9GIU2"/>
<organism evidence="1 2">
    <name type="scientific">Nocardioides dokdonensis FR1436</name>
    <dbReference type="NCBI Taxonomy" id="1300347"/>
    <lineage>
        <taxon>Bacteria</taxon>
        <taxon>Bacillati</taxon>
        <taxon>Actinomycetota</taxon>
        <taxon>Actinomycetes</taxon>
        <taxon>Propionibacteriales</taxon>
        <taxon>Nocardioidaceae</taxon>
        <taxon>Nocardioides</taxon>
    </lineage>
</organism>
<reference evidence="1 2" key="1">
    <citation type="submission" date="2016-03" db="EMBL/GenBank/DDBJ databases">
        <title>Complete genome sequence of a soil Actinobacterium, Nocardioides dokdonensis FR1436.</title>
        <authorList>
            <person name="Kwon S.-K."/>
            <person name="Kim K."/>
            <person name="Kim J.F."/>
        </authorList>
    </citation>
    <scope>NUCLEOTIDE SEQUENCE [LARGE SCALE GENOMIC DNA]</scope>
    <source>
        <strain evidence="1 2">FR1436</strain>
    </source>
</reference>
<evidence type="ECO:0000313" key="2">
    <source>
        <dbReference type="Proteomes" id="UP000077868"/>
    </source>
</evidence>
<keyword evidence="2" id="KW-1185">Reference proteome</keyword>
<accession>A0A1A9GIU2</accession>
<dbReference type="KEGG" id="ndk:I601_1798"/>
<sequence length="138" mass="14296">MGMRDSRDRSTAAARAVELRSAARSVAYGARVEGLAGPGEAYVVLGCLGMTSQATQDGARAVAAWLVDAQEARRLTVREGPFVGEPEAAVAVVADALTRALAAGAEVQAQLERAQIAAADIGALPPRSPGIRQGSRRW</sequence>
<protein>
    <submittedName>
        <fullName evidence="1">Uncharacterized protein</fullName>
    </submittedName>
</protein>
<evidence type="ECO:0000313" key="1">
    <source>
        <dbReference type="EMBL" id="ANH38229.1"/>
    </source>
</evidence>